<keyword evidence="5" id="KW-0004">4Fe-4S</keyword>
<proteinExistence type="inferred from homology"/>
<dbReference type="Proteomes" id="UP000294772">
    <property type="component" value="Unassembled WGS sequence"/>
</dbReference>
<comment type="caution">
    <text evidence="14">The sequence shown here is derived from an EMBL/GenBank/DDBJ whole genome shotgun (WGS) entry which is preliminary data.</text>
</comment>
<comment type="catalytic activity">
    <reaction evidence="1">
        <text>Hydrolyzes single-stranded DNA or mismatched double-stranded DNA and polynucleotides, releasing free uracil.</text>
        <dbReference type="EC" id="3.2.2.27"/>
    </reaction>
</comment>
<evidence type="ECO:0000313" key="15">
    <source>
        <dbReference type="EMBL" id="TCP08113.1"/>
    </source>
</evidence>
<keyword evidence="8" id="KW-0378">Hydrolase</keyword>
<dbReference type="SMART" id="SM00987">
    <property type="entry name" value="UreE_C"/>
    <property type="match status" value="1"/>
</dbReference>
<comment type="similarity">
    <text evidence="2">Belongs to the uracil-DNA glycosylase (UDG) superfamily. Type 4 (UDGa) family.</text>
</comment>
<dbReference type="EMBL" id="PSNY01000007">
    <property type="protein sequence ID" value="PPE70228.1"/>
    <property type="molecule type" value="Genomic_DNA"/>
</dbReference>
<evidence type="ECO:0000256" key="6">
    <source>
        <dbReference type="ARBA" id="ARBA00022723"/>
    </source>
</evidence>
<accession>A0A2S5T5S6</accession>
<keyword evidence="11" id="KW-0234">DNA repair</keyword>
<keyword evidence="9" id="KW-0408">Iron</keyword>
<evidence type="ECO:0000256" key="1">
    <source>
        <dbReference type="ARBA" id="ARBA00001400"/>
    </source>
</evidence>
<dbReference type="InterPro" id="IPR051536">
    <property type="entry name" value="UDG_Type-4/5"/>
</dbReference>
<evidence type="ECO:0000256" key="8">
    <source>
        <dbReference type="ARBA" id="ARBA00022801"/>
    </source>
</evidence>
<evidence type="ECO:0000256" key="9">
    <source>
        <dbReference type="ARBA" id="ARBA00023004"/>
    </source>
</evidence>
<keyword evidence="10" id="KW-0411">Iron-sulfur</keyword>
<dbReference type="OrthoDB" id="5290748at2"/>
<dbReference type="InterPro" id="IPR005122">
    <property type="entry name" value="Uracil-DNA_glycosylase-like"/>
</dbReference>
<dbReference type="EMBL" id="SLXF01000003">
    <property type="protein sequence ID" value="TCP08113.1"/>
    <property type="molecule type" value="Genomic_DNA"/>
</dbReference>
<evidence type="ECO:0000256" key="10">
    <source>
        <dbReference type="ARBA" id="ARBA00023014"/>
    </source>
</evidence>
<protein>
    <recommendedName>
        <fullName evidence="4">Type-4 uracil-DNA glycosylase</fullName>
        <ecNumber evidence="3">3.2.2.27</ecNumber>
    </recommendedName>
</protein>
<dbReference type="AlphaFoldDB" id="A0A2S5T5S6"/>
<evidence type="ECO:0000313" key="16">
    <source>
        <dbReference type="Proteomes" id="UP000239406"/>
    </source>
</evidence>
<sequence length="273" mass="29940">MSWDERQLAMLREMGLTAWTPRDAAPAEDASAEAAAPEPPPAAPPAYADAEHAPLGVQEDGFSYVGEPGPAAPEPGRRPAGIGQMDWPALRAAVAGCTACKLCSSRRNPVFGVGNEQARWMIVGEAPGEQEDRKGEPFVGPAGKLLDNMLAAIGLTRSEAPPERQVFIANVLKCRPPQNRNPQPEEIAQCEHYLKRQIELAQPRIILAMGRFAVQSLLQSQDAIGRLRGRVHRYRDIPVIVTYHPAYLLRNLPDKARSWEDLCLALDTFRQQG</sequence>
<evidence type="ECO:0000256" key="5">
    <source>
        <dbReference type="ARBA" id="ARBA00022485"/>
    </source>
</evidence>
<reference evidence="14 16" key="1">
    <citation type="submission" date="2018-02" db="EMBL/GenBank/DDBJ databases">
        <title>Reclassifiation of [Polyangium] brachysporum DSM 7029 as Guopingzhaonella breviflexa gen. nov., sp. nov., a member of the family Comamonadaceae.</title>
        <authorList>
            <person name="Tang B."/>
        </authorList>
    </citation>
    <scope>NUCLEOTIDE SEQUENCE [LARGE SCALE GENOMIC DNA]</scope>
    <source>
        <strain evidence="14 16">DSM 15344</strain>
    </source>
</reference>
<dbReference type="CDD" id="cd10030">
    <property type="entry name" value="UDG-F4_TTUDGA_SPO1dp_like"/>
    <property type="match status" value="1"/>
</dbReference>
<dbReference type="InterPro" id="IPR036895">
    <property type="entry name" value="Uracil-DNA_glycosylase-like_sf"/>
</dbReference>
<gene>
    <name evidence="14" type="ORF">C1702_08200</name>
    <name evidence="15" type="ORF">EV676_103146</name>
</gene>
<feature type="region of interest" description="Disordered" evidence="12">
    <location>
        <begin position="14"/>
        <end position="83"/>
    </location>
</feature>
<dbReference type="Proteomes" id="UP000239406">
    <property type="component" value="Unassembled WGS sequence"/>
</dbReference>
<evidence type="ECO:0000256" key="2">
    <source>
        <dbReference type="ARBA" id="ARBA00006521"/>
    </source>
</evidence>
<dbReference type="Pfam" id="PF03167">
    <property type="entry name" value="UDG"/>
    <property type="match status" value="1"/>
</dbReference>
<evidence type="ECO:0000256" key="3">
    <source>
        <dbReference type="ARBA" id="ARBA00012030"/>
    </source>
</evidence>
<name>A0A2S5T5S6_9BURK</name>
<feature type="compositionally biased region" description="Low complexity" evidence="12">
    <location>
        <begin position="23"/>
        <end position="36"/>
    </location>
</feature>
<organism evidence="14 16">
    <name type="scientific">Caldimonas thermodepolymerans</name>
    <dbReference type="NCBI Taxonomy" id="215580"/>
    <lineage>
        <taxon>Bacteria</taxon>
        <taxon>Pseudomonadati</taxon>
        <taxon>Pseudomonadota</taxon>
        <taxon>Betaproteobacteria</taxon>
        <taxon>Burkholderiales</taxon>
        <taxon>Sphaerotilaceae</taxon>
        <taxon>Caldimonas</taxon>
    </lineage>
</organism>
<dbReference type="GO" id="GO:0046872">
    <property type="term" value="F:metal ion binding"/>
    <property type="evidence" value="ECO:0007669"/>
    <property type="project" value="UniProtKB-KW"/>
</dbReference>
<dbReference type="PANTHER" id="PTHR33693:SF1">
    <property type="entry name" value="TYPE-4 URACIL-DNA GLYCOSYLASE"/>
    <property type="match status" value="1"/>
</dbReference>
<dbReference type="NCBIfam" id="TIGR00758">
    <property type="entry name" value="UDG_fam4"/>
    <property type="match status" value="1"/>
</dbReference>
<dbReference type="InterPro" id="IPR005273">
    <property type="entry name" value="Ura-DNA_glyco_family4"/>
</dbReference>
<dbReference type="SUPFAM" id="SSF52141">
    <property type="entry name" value="Uracil-DNA glycosylase-like"/>
    <property type="match status" value="1"/>
</dbReference>
<keyword evidence="6" id="KW-0479">Metal-binding</keyword>
<evidence type="ECO:0000256" key="7">
    <source>
        <dbReference type="ARBA" id="ARBA00022763"/>
    </source>
</evidence>
<dbReference type="EC" id="3.2.2.27" evidence="3"/>
<dbReference type="RefSeq" id="WP_104357203.1">
    <property type="nucleotide sequence ID" value="NZ_CP064338.1"/>
</dbReference>
<evidence type="ECO:0000313" key="14">
    <source>
        <dbReference type="EMBL" id="PPE70228.1"/>
    </source>
</evidence>
<keyword evidence="7" id="KW-0227">DNA damage</keyword>
<evidence type="ECO:0000256" key="12">
    <source>
        <dbReference type="SAM" id="MobiDB-lite"/>
    </source>
</evidence>
<evidence type="ECO:0000259" key="13">
    <source>
        <dbReference type="SMART" id="SM00986"/>
    </source>
</evidence>
<dbReference type="GO" id="GO:0051539">
    <property type="term" value="F:4 iron, 4 sulfur cluster binding"/>
    <property type="evidence" value="ECO:0007669"/>
    <property type="project" value="UniProtKB-KW"/>
</dbReference>
<evidence type="ECO:0000313" key="17">
    <source>
        <dbReference type="Proteomes" id="UP000294772"/>
    </source>
</evidence>
<reference evidence="15 17" key="2">
    <citation type="submission" date="2019-03" db="EMBL/GenBank/DDBJ databases">
        <title>Genomic Encyclopedia of Type Strains, Phase IV (KMG-IV): sequencing the most valuable type-strain genomes for metagenomic binning, comparative biology and taxonomic classification.</title>
        <authorList>
            <person name="Goeker M."/>
        </authorList>
    </citation>
    <scope>NUCLEOTIDE SEQUENCE [LARGE SCALE GENOMIC DNA]</scope>
    <source>
        <strain evidence="15 17">DSM 15264</strain>
    </source>
</reference>
<dbReference type="GO" id="GO:0006281">
    <property type="term" value="P:DNA repair"/>
    <property type="evidence" value="ECO:0007669"/>
    <property type="project" value="UniProtKB-KW"/>
</dbReference>
<dbReference type="GO" id="GO:0004844">
    <property type="term" value="F:uracil DNA N-glycosylase activity"/>
    <property type="evidence" value="ECO:0007669"/>
    <property type="project" value="UniProtKB-EC"/>
</dbReference>
<feature type="domain" description="Uracil-DNA glycosylase-like" evidence="13">
    <location>
        <begin position="111"/>
        <end position="263"/>
    </location>
</feature>
<dbReference type="SMART" id="SM00986">
    <property type="entry name" value="UDG"/>
    <property type="match status" value="1"/>
</dbReference>
<keyword evidence="16" id="KW-1185">Reference proteome</keyword>
<dbReference type="Gene3D" id="3.40.470.10">
    <property type="entry name" value="Uracil-DNA glycosylase-like domain"/>
    <property type="match status" value="1"/>
</dbReference>
<dbReference type="PANTHER" id="PTHR33693">
    <property type="entry name" value="TYPE-5 URACIL-DNA GLYCOSYLASE"/>
    <property type="match status" value="1"/>
</dbReference>
<evidence type="ECO:0000256" key="11">
    <source>
        <dbReference type="ARBA" id="ARBA00023204"/>
    </source>
</evidence>
<evidence type="ECO:0000256" key="4">
    <source>
        <dbReference type="ARBA" id="ARBA00019403"/>
    </source>
</evidence>